<reference evidence="2 3" key="1">
    <citation type="journal article" date="2012" name="Stand. Genomic Sci.">
        <title>Genome sequence of the orange-pigmented seawater bacterium Owenweeksia hongkongensis type strain (UST20020801(T)).</title>
        <authorList>
            <person name="Riedel T."/>
            <person name="Held B."/>
            <person name="Nolan M."/>
            <person name="Lucas S."/>
            <person name="Lapidus A."/>
            <person name="Tice H."/>
            <person name="Del Rio T.G."/>
            <person name="Cheng J.F."/>
            <person name="Han C."/>
            <person name="Tapia R."/>
            <person name="Goodwin L.A."/>
            <person name="Pitluck S."/>
            <person name="Liolios K."/>
            <person name="Mavromatis K."/>
            <person name="Pagani I."/>
            <person name="Ivanova N."/>
            <person name="Mikhailova N."/>
            <person name="Pati A."/>
            <person name="Chen A."/>
            <person name="Palaniappan K."/>
            <person name="Rohde M."/>
            <person name="Tindall B.J."/>
            <person name="Detter J.C."/>
            <person name="Goker M."/>
            <person name="Woyke T."/>
            <person name="Bristow J."/>
            <person name="Eisen J.A."/>
            <person name="Markowitz V."/>
            <person name="Hugenholtz P."/>
            <person name="Klenk H.P."/>
            <person name="Kyrpides N.C."/>
        </authorList>
    </citation>
    <scope>NUCLEOTIDE SEQUENCE</scope>
    <source>
        <strain evidence="3">DSM 17368 / JCM 12287 / NRRL B-23963</strain>
    </source>
</reference>
<keyword evidence="3" id="KW-1185">Reference proteome</keyword>
<gene>
    <name evidence="2" type="ordered locus">Oweho_3276</name>
</gene>
<evidence type="ECO:0000256" key="1">
    <source>
        <dbReference type="SAM" id="Phobius"/>
    </source>
</evidence>
<dbReference type="STRING" id="926562.Oweho_3276"/>
<dbReference type="EMBL" id="CP003156">
    <property type="protein sequence ID" value="AEV34227.1"/>
    <property type="molecule type" value="Genomic_DNA"/>
</dbReference>
<dbReference type="OrthoDB" id="834617at2"/>
<sequence>MITLISKYWKVILDAILIVALIVLVFIWNPFNVFGKGIEFKPTTNMVMEVKKIGELVTAQYYGEVVASLGEARLNLLKEDDLADKGDLYYQKLKEDIFQSYEEFVLIPVSKAKNNRKRKQAERQGRRDALKKIEEEYGREYSGSKFETFLNDTLDIILLFAVEREISEPVSENLNQFKKEKKREKFRTKRLENLYDEIVLKHATLDTSEFRIYRNQGFSDRSNFSSFYYNITEEEIKNREQLAMIGRGSVKAGFNFSTLTERNFRFDESKNILHIFGVTPTILNYDINPWFIPQQAVPGFDIVQSGRKANFLDAVKVKSYCRDKLKASALEAGILEEAQRYGEEVMKSFFSLILDREVMEVRFHDDLEKEYYDQIASDGIIDYAEMTFINVIEKEYRHKIDTTKREILKSAYEIQFQDLLFKLCQLNIRMKDSTEVPFNYFTYQLFPIIRDSVISEKNYSKVTSEARWAVSDSTFAPPAFDTVKHWFVNKSEIVNPYQFTEDYNVMLQFLEKRNLIILGSDTAKFNSESIKYVISPTIAFVDSISQVDTLNLEEIHPSENTLSALQKTDIHNYRAYLKNKHRAYSEKSWVYKWRDKVNTKVDLKKLQTDISAKVGLK</sequence>
<evidence type="ECO:0000313" key="2">
    <source>
        <dbReference type="EMBL" id="AEV34227.1"/>
    </source>
</evidence>
<keyword evidence="1" id="KW-0472">Membrane</keyword>
<dbReference type="Proteomes" id="UP000005631">
    <property type="component" value="Chromosome"/>
</dbReference>
<organism evidence="2 3">
    <name type="scientific">Owenweeksia hongkongensis (strain DSM 17368 / CIP 108786 / JCM 12287 / NRRL B-23963 / UST20020801)</name>
    <dbReference type="NCBI Taxonomy" id="926562"/>
    <lineage>
        <taxon>Bacteria</taxon>
        <taxon>Pseudomonadati</taxon>
        <taxon>Bacteroidota</taxon>
        <taxon>Flavobacteriia</taxon>
        <taxon>Flavobacteriales</taxon>
        <taxon>Owenweeksiaceae</taxon>
        <taxon>Owenweeksia</taxon>
    </lineage>
</organism>
<dbReference type="RefSeq" id="WP_014203574.1">
    <property type="nucleotide sequence ID" value="NC_016599.1"/>
</dbReference>
<dbReference type="KEGG" id="oho:Oweho_3276"/>
<dbReference type="eggNOG" id="ENOG5033VHI">
    <property type="taxonomic scope" value="Bacteria"/>
</dbReference>
<evidence type="ECO:0000313" key="3">
    <source>
        <dbReference type="Proteomes" id="UP000005631"/>
    </source>
</evidence>
<proteinExistence type="predicted"/>
<keyword evidence="1" id="KW-1133">Transmembrane helix</keyword>
<keyword evidence="1" id="KW-0812">Transmembrane</keyword>
<dbReference type="HOGENOM" id="CLU_442682_0_0_10"/>
<feature type="transmembrane region" description="Helical" evidence="1">
    <location>
        <begin position="12"/>
        <end position="31"/>
    </location>
</feature>
<protein>
    <submittedName>
        <fullName evidence="2">Uncharacterized protein</fullName>
    </submittedName>
</protein>
<dbReference type="AlphaFoldDB" id="G8R4C7"/>
<accession>G8R4C7</accession>
<name>G8R4C7_OWEHD</name>